<dbReference type="Gene3D" id="1.20.1250.20">
    <property type="entry name" value="MFS general substrate transporter like domains"/>
    <property type="match status" value="1"/>
</dbReference>
<feature type="transmembrane region" description="Helical" evidence="7">
    <location>
        <begin position="342"/>
        <end position="362"/>
    </location>
</feature>
<comment type="subcellular location">
    <subcellularLocation>
        <location evidence="1">Membrane</location>
        <topology evidence="1">Multi-pass membrane protein</topology>
    </subcellularLocation>
</comment>
<dbReference type="GO" id="GO:0016020">
    <property type="term" value="C:membrane"/>
    <property type="evidence" value="ECO:0007669"/>
    <property type="project" value="UniProtKB-SubCell"/>
</dbReference>
<dbReference type="InterPro" id="IPR005828">
    <property type="entry name" value="MFS_sugar_transport-like"/>
</dbReference>
<dbReference type="InterPro" id="IPR005829">
    <property type="entry name" value="Sugar_transporter_CS"/>
</dbReference>
<evidence type="ECO:0000256" key="6">
    <source>
        <dbReference type="RuleBase" id="RU003346"/>
    </source>
</evidence>
<evidence type="ECO:0000256" key="7">
    <source>
        <dbReference type="SAM" id="Phobius"/>
    </source>
</evidence>
<feature type="transmembrane region" description="Helical" evidence="7">
    <location>
        <begin position="214"/>
        <end position="235"/>
    </location>
</feature>
<dbReference type="SUPFAM" id="SSF103473">
    <property type="entry name" value="MFS general substrate transporter"/>
    <property type="match status" value="1"/>
</dbReference>
<evidence type="ECO:0000313" key="10">
    <source>
        <dbReference type="RefSeq" id="XP_030376073.1"/>
    </source>
</evidence>
<feature type="transmembrane region" description="Helical" evidence="7">
    <location>
        <begin position="395"/>
        <end position="421"/>
    </location>
</feature>
<dbReference type="InterPro" id="IPR003663">
    <property type="entry name" value="Sugar/inositol_transpt"/>
</dbReference>
<evidence type="ECO:0000256" key="2">
    <source>
        <dbReference type="ARBA" id="ARBA00022692"/>
    </source>
</evidence>
<keyword evidence="5" id="KW-0325">Glycoprotein</keyword>
<dbReference type="RefSeq" id="XP_030376073.1">
    <property type="nucleotide sequence ID" value="XM_030520213.1"/>
</dbReference>
<keyword evidence="3 7" id="KW-1133">Transmembrane helix</keyword>
<dbReference type="PROSITE" id="PS00217">
    <property type="entry name" value="SUGAR_TRANSPORT_2"/>
    <property type="match status" value="1"/>
</dbReference>
<feature type="transmembrane region" description="Helical" evidence="7">
    <location>
        <begin position="151"/>
        <end position="172"/>
    </location>
</feature>
<evidence type="ECO:0000259" key="8">
    <source>
        <dbReference type="PROSITE" id="PS50850"/>
    </source>
</evidence>
<feature type="transmembrane region" description="Helical" evidence="7">
    <location>
        <begin position="184"/>
        <end position="208"/>
    </location>
</feature>
<evidence type="ECO:0000256" key="4">
    <source>
        <dbReference type="ARBA" id="ARBA00023136"/>
    </source>
</evidence>
<dbReference type="NCBIfam" id="TIGR00879">
    <property type="entry name" value="SP"/>
    <property type="match status" value="1"/>
</dbReference>
<reference evidence="10" key="1">
    <citation type="submission" date="2025-08" db="UniProtKB">
        <authorList>
            <consortium name="RefSeq"/>
        </authorList>
    </citation>
    <scope>IDENTIFICATION</scope>
    <source>
        <strain evidence="10">11010-0011.00</strain>
        <tissue evidence="10">Whole body</tissue>
    </source>
</reference>
<evidence type="ECO:0000313" key="9">
    <source>
        <dbReference type="Proteomes" id="UP000504634"/>
    </source>
</evidence>
<dbReference type="Pfam" id="PF00083">
    <property type="entry name" value="Sugar_tr"/>
    <property type="match status" value="1"/>
</dbReference>
<keyword evidence="10" id="KW-0762">Sugar transport</keyword>
<evidence type="ECO:0000256" key="3">
    <source>
        <dbReference type="ARBA" id="ARBA00022989"/>
    </source>
</evidence>
<feature type="transmembrane region" description="Helical" evidence="7">
    <location>
        <begin position="38"/>
        <end position="61"/>
    </location>
</feature>
<feature type="domain" description="Major facilitator superfamily (MFS) profile" evidence="8">
    <location>
        <begin position="43"/>
        <end position="487"/>
    </location>
</feature>
<feature type="transmembrane region" description="Helical" evidence="7">
    <location>
        <begin position="459"/>
        <end position="479"/>
    </location>
</feature>
<dbReference type="PRINTS" id="PR00171">
    <property type="entry name" value="SUGRTRNSPORT"/>
</dbReference>
<keyword evidence="4 7" id="KW-0472">Membrane</keyword>
<keyword evidence="6" id="KW-0813">Transport</keyword>
<dbReference type="InterPro" id="IPR045263">
    <property type="entry name" value="GLUT"/>
</dbReference>
<protein>
    <submittedName>
        <fullName evidence="10">Solute carrier family 2, facilitated glucose transporter member 1</fullName>
    </submittedName>
</protein>
<accession>A0A6J2TLR7</accession>
<dbReference type="CDD" id="cd17357">
    <property type="entry name" value="MFS_GLUT_Class1_2_like"/>
    <property type="match status" value="1"/>
</dbReference>
<organism evidence="9 10">
    <name type="scientific">Drosophila lebanonensis</name>
    <name type="common">Fruit fly</name>
    <name type="synonym">Scaptodrosophila lebanonensis</name>
    <dbReference type="NCBI Taxonomy" id="7225"/>
    <lineage>
        <taxon>Eukaryota</taxon>
        <taxon>Metazoa</taxon>
        <taxon>Ecdysozoa</taxon>
        <taxon>Arthropoda</taxon>
        <taxon>Hexapoda</taxon>
        <taxon>Insecta</taxon>
        <taxon>Pterygota</taxon>
        <taxon>Neoptera</taxon>
        <taxon>Endopterygota</taxon>
        <taxon>Diptera</taxon>
        <taxon>Brachycera</taxon>
        <taxon>Muscomorpha</taxon>
        <taxon>Ephydroidea</taxon>
        <taxon>Drosophilidae</taxon>
        <taxon>Scaptodrosophila</taxon>
    </lineage>
</organism>
<feature type="transmembrane region" description="Helical" evidence="7">
    <location>
        <begin position="91"/>
        <end position="115"/>
    </location>
</feature>
<proteinExistence type="inferred from homology"/>
<dbReference type="PANTHER" id="PTHR23503:SF127">
    <property type="entry name" value="FI08437P-RELATED"/>
    <property type="match status" value="1"/>
</dbReference>
<dbReference type="InterPro" id="IPR020846">
    <property type="entry name" value="MFS_dom"/>
</dbReference>
<dbReference type="GO" id="GO:0015149">
    <property type="term" value="F:hexose transmembrane transporter activity"/>
    <property type="evidence" value="ECO:0007669"/>
    <property type="project" value="TreeGrafter"/>
</dbReference>
<evidence type="ECO:0000256" key="5">
    <source>
        <dbReference type="ARBA" id="ARBA00023180"/>
    </source>
</evidence>
<dbReference type="OrthoDB" id="4540492at2759"/>
<name>A0A6J2TLR7_DROLE</name>
<dbReference type="GeneID" id="115625225"/>
<feature type="transmembrane region" description="Helical" evidence="7">
    <location>
        <begin position="122"/>
        <end position="145"/>
    </location>
</feature>
<keyword evidence="2 7" id="KW-0812">Transmembrane</keyword>
<comment type="similarity">
    <text evidence="6">Belongs to the major facilitator superfamily. Sugar transporter (TC 2.A.1.1) family.</text>
</comment>
<dbReference type="PROSITE" id="PS50850">
    <property type="entry name" value="MFS"/>
    <property type="match status" value="1"/>
</dbReference>
<sequence length="507" mass="54741">MATAEAEAQQLYPQYGKVEITRSELQTETTKKPAWGKLLALVAFATTFGAAVPTGYCIGVINAPAVLMKSWCNETLHQNYGSNLSGSDLDLLWASIVSIFLVGGAIGSLGGAGAANKFGRKACFLICGVLFTIGALLFFFCRAAHSVEMLLLGRLVVGLASGLTTATLPMYLSEVAPLALRGTLGVFCAVGVTGGVVVGQVCSLGDVFGNDARWHYALTAYMALVIICYLPSYTFPESPKFLYIFKGNPMAARRELSRLRGADSADLIALEIAEMEVEANAKVQASNFCSVLRDPSLLLPLIIVCSFHGGQQLSGINAIFYYSVSIFKMAGLSTANAEWANLGAGCLNLLISLLGPVLMAFCNRRMLMMFSSSLCAVFLFIIAFVLHYINSVSWFPFACIFCIMGYIFFYQFGLGPIPYFIGSELFEVAPRSVAMSMGSLASWTCNFIIGMAFPSLQNAWGAFVFLPFSITCVLLFLLTKFYLPETRGRDPPEVAALVSKGFRSKVT</sequence>
<gene>
    <name evidence="10" type="primary">LOC115625225</name>
</gene>
<feature type="transmembrane region" description="Helical" evidence="7">
    <location>
        <begin position="369"/>
        <end position="389"/>
    </location>
</feature>
<dbReference type="CTD" id="35774"/>
<evidence type="ECO:0000256" key="1">
    <source>
        <dbReference type="ARBA" id="ARBA00004141"/>
    </source>
</evidence>
<dbReference type="PANTHER" id="PTHR23503">
    <property type="entry name" value="SOLUTE CARRIER FAMILY 2"/>
    <property type="match status" value="1"/>
</dbReference>
<keyword evidence="9" id="KW-1185">Reference proteome</keyword>
<dbReference type="InterPro" id="IPR036259">
    <property type="entry name" value="MFS_trans_sf"/>
</dbReference>
<dbReference type="Proteomes" id="UP000504634">
    <property type="component" value="Unplaced"/>
</dbReference>
<dbReference type="AlphaFoldDB" id="A0A6J2TLR7"/>